<comment type="caution">
    <text evidence="8">The sequence shown here is derived from an EMBL/GenBank/DDBJ whole genome shotgun (WGS) entry which is preliminary data.</text>
</comment>
<evidence type="ECO:0000256" key="5">
    <source>
        <dbReference type="ARBA" id="ARBA00023004"/>
    </source>
</evidence>
<evidence type="ECO:0000256" key="2">
    <source>
        <dbReference type="ARBA" id="ARBA00022617"/>
    </source>
</evidence>
<dbReference type="SUPFAM" id="SSF48264">
    <property type="entry name" value="Cytochrome P450"/>
    <property type="match status" value="1"/>
</dbReference>
<dbReference type="AlphaFoldDB" id="A0A7W7VYV2"/>
<dbReference type="InterPro" id="IPR036396">
    <property type="entry name" value="Cyt_P450_sf"/>
</dbReference>
<dbReference type="GO" id="GO:0004497">
    <property type="term" value="F:monooxygenase activity"/>
    <property type="evidence" value="ECO:0007669"/>
    <property type="project" value="UniProtKB-KW"/>
</dbReference>
<dbReference type="InterPro" id="IPR017972">
    <property type="entry name" value="Cyt_P450_CS"/>
</dbReference>
<dbReference type="GO" id="GO:0020037">
    <property type="term" value="F:heme binding"/>
    <property type="evidence" value="ECO:0007669"/>
    <property type="project" value="InterPro"/>
</dbReference>
<evidence type="ECO:0000256" key="7">
    <source>
        <dbReference type="RuleBase" id="RU000461"/>
    </source>
</evidence>
<dbReference type="EMBL" id="JACHJV010000001">
    <property type="protein sequence ID" value="MBB4927433.1"/>
    <property type="molecule type" value="Genomic_DNA"/>
</dbReference>
<protein>
    <submittedName>
        <fullName evidence="8">Cytochrome P450 monooxygenase</fullName>
    </submittedName>
</protein>
<proteinExistence type="inferred from homology"/>
<evidence type="ECO:0000256" key="1">
    <source>
        <dbReference type="ARBA" id="ARBA00010617"/>
    </source>
</evidence>
<dbReference type="PROSITE" id="PS00086">
    <property type="entry name" value="CYTOCHROME_P450"/>
    <property type="match status" value="1"/>
</dbReference>
<evidence type="ECO:0000313" key="8">
    <source>
        <dbReference type="EMBL" id="MBB4927433.1"/>
    </source>
</evidence>
<dbReference type="RefSeq" id="WP_184941719.1">
    <property type="nucleotide sequence ID" value="NZ_JACHJV010000001.1"/>
</dbReference>
<keyword evidence="6 7" id="KW-0503">Monooxygenase</keyword>
<organism evidence="8 9">
    <name type="scientific">Kitasatospora kifunensis</name>
    <name type="common">Streptomyces kifunensis</name>
    <dbReference type="NCBI Taxonomy" id="58351"/>
    <lineage>
        <taxon>Bacteria</taxon>
        <taxon>Bacillati</taxon>
        <taxon>Actinomycetota</taxon>
        <taxon>Actinomycetes</taxon>
        <taxon>Kitasatosporales</taxon>
        <taxon>Streptomycetaceae</taxon>
        <taxon>Kitasatospora</taxon>
    </lineage>
</organism>
<evidence type="ECO:0000256" key="3">
    <source>
        <dbReference type="ARBA" id="ARBA00022723"/>
    </source>
</evidence>
<dbReference type="Proteomes" id="UP000540506">
    <property type="component" value="Unassembled WGS sequence"/>
</dbReference>
<evidence type="ECO:0000256" key="6">
    <source>
        <dbReference type="ARBA" id="ARBA00023033"/>
    </source>
</evidence>
<evidence type="ECO:0000256" key="4">
    <source>
        <dbReference type="ARBA" id="ARBA00023002"/>
    </source>
</evidence>
<dbReference type="GO" id="GO:0005506">
    <property type="term" value="F:iron ion binding"/>
    <property type="evidence" value="ECO:0007669"/>
    <property type="project" value="InterPro"/>
</dbReference>
<dbReference type="InterPro" id="IPR001128">
    <property type="entry name" value="Cyt_P450"/>
</dbReference>
<evidence type="ECO:0000313" key="9">
    <source>
        <dbReference type="Proteomes" id="UP000540506"/>
    </source>
</evidence>
<dbReference type="Gene3D" id="1.10.630.10">
    <property type="entry name" value="Cytochrome P450"/>
    <property type="match status" value="1"/>
</dbReference>
<dbReference type="CDD" id="cd11030">
    <property type="entry name" value="CYP105-like"/>
    <property type="match status" value="1"/>
</dbReference>
<dbReference type="PANTHER" id="PTHR46696">
    <property type="entry name" value="P450, PUTATIVE (EUROFUNG)-RELATED"/>
    <property type="match status" value="1"/>
</dbReference>
<dbReference type="PRINTS" id="PR00359">
    <property type="entry name" value="BP450"/>
</dbReference>
<accession>A0A7W7VYV2</accession>
<dbReference type="PRINTS" id="PR00385">
    <property type="entry name" value="P450"/>
</dbReference>
<name>A0A7W7VYV2_KITKI</name>
<keyword evidence="3 7" id="KW-0479">Metal-binding</keyword>
<keyword evidence="2 7" id="KW-0349">Heme</keyword>
<dbReference type="GO" id="GO:0016705">
    <property type="term" value="F:oxidoreductase activity, acting on paired donors, with incorporation or reduction of molecular oxygen"/>
    <property type="evidence" value="ECO:0007669"/>
    <property type="project" value="InterPro"/>
</dbReference>
<keyword evidence="9" id="KW-1185">Reference proteome</keyword>
<reference evidence="8 9" key="1">
    <citation type="submission" date="2020-08" db="EMBL/GenBank/DDBJ databases">
        <title>Sequencing the genomes of 1000 actinobacteria strains.</title>
        <authorList>
            <person name="Klenk H.-P."/>
        </authorList>
    </citation>
    <scope>NUCLEOTIDE SEQUENCE [LARGE SCALE GENOMIC DNA]</scope>
    <source>
        <strain evidence="8 9">DSM 41654</strain>
    </source>
</reference>
<comment type="similarity">
    <text evidence="1 7">Belongs to the cytochrome P450 family.</text>
</comment>
<keyword evidence="5 7" id="KW-0408">Iron</keyword>
<dbReference type="FunFam" id="1.10.630.10:FF:000018">
    <property type="entry name" value="Cytochrome P450 monooxygenase"/>
    <property type="match status" value="1"/>
</dbReference>
<dbReference type="PANTHER" id="PTHR46696:SF1">
    <property type="entry name" value="CYTOCHROME P450 YJIB-RELATED"/>
    <property type="match status" value="1"/>
</dbReference>
<dbReference type="Pfam" id="PF00067">
    <property type="entry name" value="p450"/>
    <property type="match status" value="1"/>
</dbReference>
<sequence length="408" mass="45574">MKSAEPSVVDFPLRRPGEAFPPPRYQDYRTREGLVVCHLPNGNRAWLVTRHEDVRAVLTNKKISSNPDYPGFPNISDTMGVPRQEQIPGWFVGLDSPEHDRFRKALIPEFTVRRVRELRPAIERTVDAQIDAMLAAGKTAGNTADLVADFALPVPSLVISTLLGVPPVDRDFFESRTRTLIAIRASTDQQRNEATKELLRYINRLVEIKVKWPGDDLISRLLATGTLAAQELPGVLMLLLIAGHETTANNIGLGVMTLLQNPQWIGDDRVVEETLRFHSVADLVSLRVAVEDVEISGQLVKAGEGIIPLVAAANHDADAFACPYQFDPARTERQHVAFGYGVHQCLGQNLVRVEMEIAYRRLFERIPDLELAVPVEELPFKYDGVLCGLHELPVRWSQRPSGAQQEEH</sequence>
<gene>
    <name evidence="8" type="ORF">FHR34_006426</name>
</gene>
<dbReference type="InterPro" id="IPR002397">
    <property type="entry name" value="Cyt_P450_B"/>
</dbReference>
<keyword evidence="4 7" id="KW-0560">Oxidoreductase</keyword>